<dbReference type="GO" id="GO:0006412">
    <property type="term" value="P:translation"/>
    <property type="evidence" value="ECO:0007669"/>
    <property type="project" value="UniProtKB-UniRule"/>
</dbReference>
<evidence type="ECO:0000256" key="4">
    <source>
        <dbReference type="RuleBase" id="RU003919"/>
    </source>
</evidence>
<evidence type="ECO:0000313" key="6">
    <source>
        <dbReference type="EMBL" id="AUO00188.1"/>
    </source>
</evidence>
<dbReference type="Pfam" id="PF00312">
    <property type="entry name" value="Ribosomal_S15"/>
    <property type="match status" value="1"/>
</dbReference>
<comment type="similarity">
    <text evidence="3 4">Belongs to the universal ribosomal protein uS15 family.</text>
</comment>
<dbReference type="InterPro" id="IPR005290">
    <property type="entry name" value="Ribosomal_uS15_bac-type"/>
</dbReference>
<dbReference type="KEGG" id="bsto:C0V70_08670"/>
<accession>A0A2K9NXE3</accession>
<organism evidence="6 7">
    <name type="scientific">Bacteriovorax stolpii</name>
    <name type="common">Bdellovibrio stolpii</name>
    <dbReference type="NCBI Taxonomy" id="960"/>
    <lineage>
        <taxon>Bacteria</taxon>
        <taxon>Pseudomonadati</taxon>
        <taxon>Bdellovibrionota</taxon>
        <taxon>Bacteriovoracia</taxon>
        <taxon>Bacteriovoracales</taxon>
        <taxon>Bacteriovoracaceae</taxon>
        <taxon>Bacteriovorax</taxon>
    </lineage>
</organism>
<comment type="subunit">
    <text evidence="3">Part of the 30S ribosomal subunit. Forms a bridge to the 50S subunit in the 70S ribosome, contacting the 23S rRNA.</text>
</comment>
<keyword evidence="3 5" id="KW-0699">rRNA-binding</keyword>
<dbReference type="CDD" id="cd00677">
    <property type="entry name" value="S15_NS1_EPRS_RNA-bind"/>
    <property type="match status" value="1"/>
</dbReference>
<dbReference type="EMBL" id="CP025704">
    <property type="protein sequence ID" value="AUO00188.1"/>
    <property type="molecule type" value="Genomic_DNA"/>
</dbReference>
<evidence type="ECO:0000256" key="1">
    <source>
        <dbReference type="ARBA" id="ARBA00022980"/>
    </source>
</evidence>
<dbReference type="OrthoDB" id="5295692at2"/>
<gene>
    <name evidence="3" type="primary">rpsO</name>
    <name evidence="6" type="ORF">C0V70_08670</name>
</gene>
<evidence type="ECO:0000256" key="5">
    <source>
        <dbReference type="RuleBase" id="RU004524"/>
    </source>
</evidence>
<dbReference type="HAMAP" id="MF_01343_B">
    <property type="entry name" value="Ribosomal_uS15_B"/>
    <property type="match status" value="1"/>
</dbReference>
<dbReference type="GO" id="GO:0019843">
    <property type="term" value="F:rRNA binding"/>
    <property type="evidence" value="ECO:0007669"/>
    <property type="project" value="UniProtKB-UniRule"/>
</dbReference>
<dbReference type="Gene3D" id="6.10.250.3130">
    <property type="match status" value="1"/>
</dbReference>
<dbReference type="PANTHER" id="PTHR23321">
    <property type="entry name" value="RIBOSOMAL PROTEIN S15, BACTERIAL AND ORGANELLAR"/>
    <property type="match status" value="1"/>
</dbReference>
<sequence length="93" mass="10338">MMITVAESKKIVAEFGKEFGSSEKDSGCTAVQVALITTRINNLAPHFAANKHDYSGNRGLLKLIGQRKRLLSYLAKTDDKKYQALIKKLGLRK</sequence>
<dbReference type="SMART" id="SM01387">
    <property type="entry name" value="Ribosomal_S15"/>
    <property type="match status" value="1"/>
</dbReference>
<evidence type="ECO:0000256" key="2">
    <source>
        <dbReference type="ARBA" id="ARBA00023274"/>
    </source>
</evidence>
<dbReference type="InterPro" id="IPR009068">
    <property type="entry name" value="uS15_NS1_RNA-bd_sf"/>
</dbReference>
<reference evidence="6 7" key="1">
    <citation type="submission" date="2018-01" db="EMBL/GenBank/DDBJ databases">
        <title>Complete genome sequence of Bacteriovorax stolpii DSM12778.</title>
        <authorList>
            <person name="Tang B."/>
            <person name="Chang J."/>
        </authorList>
    </citation>
    <scope>NUCLEOTIDE SEQUENCE [LARGE SCALE GENOMIC DNA]</scope>
    <source>
        <strain evidence="6 7">DSM 12778</strain>
    </source>
</reference>
<dbReference type="Gene3D" id="1.10.287.10">
    <property type="entry name" value="S15/NS1, RNA-binding"/>
    <property type="match status" value="1"/>
</dbReference>
<name>A0A2K9NXE3_BACTC</name>
<dbReference type="Proteomes" id="UP000235584">
    <property type="component" value="Chromosome"/>
</dbReference>
<dbReference type="PANTHER" id="PTHR23321:SF26">
    <property type="entry name" value="SMALL RIBOSOMAL SUBUNIT PROTEIN US15M"/>
    <property type="match status" value="1"/>
</dbReference>
<dbReference type="GO" id="GO:0022627">
    <property type="term" value="C:cytosolic small ribosomal subunit"/>
    <property type="evidence" value="ECO:0007669"/>
    <property type="project" value="TreeGrafter"/>
</dbReference>
<comment type="function">
    <text evidence="3">Forms an intersubunit bridge (bridge B4) with the 23S rRNA of the 50S subunit in the ribosome.</text>
</comment>
<protein>
    <recommendedName>
        <fullName evidence="3">Small ribosomal subunit protein uS15</fullName>
    </recommendedName>
</protein>
<evidence type="ECO:0000256" key="3">
    <source>
        <dbReference type="HAMAP-Rule" id="MF_01343"/>
    </source>
</evidence>
<dbReference type="PROSITE" id="PS00362">
    <property type="entry name" value="RIBOSOMAL_S15"/>
    <property type="match status" value="1"/>
</dbReference>
<evidence type="ECO:0000313" key="7">
    <source>
        <dbReference type="Proteomes" id="UP000235584"/>
    </source>
</evidence>
<comment type="function">
    <text evidence="3 5">One of the primary rRNA binding proteins, it binds directly to 16S rRNA where it helps nucleate assembly of the platform of the 30S subunit by binding and bridging several RNA helices of the 16S rRNA.</text>
</comment>
<keyword evidence="2 3" id="KW-0687">Ribonucleoprotein</keyword>
<keyword evidence="7" id="KW-1185">Reference proteome</keyword>
<dbReference type="GO" id="GO:0003735">
    <property type="term" value="F:structural constituent of ribosome"/>
    <property type="evidence" value="ECO:0007669"/>
    <property type="project" value="InterPro"/>
</dbReference>
<dbReference type="NCBIfam" id="TIGR00952">
    <property type="entry name" value="S15_bact"/>
    <property type="match status" value="1"/>
</dbReference>
<keyword evidence="1 3" id="KW-0689">Ribosomal protein</keyword>
<keyword evidence="3 5" id="KW-0694">RNA-binding</keyword>
<proteinExistence type="inferred from homology"/>
<dbReference type="InterPro" id="IPR000589">
    <property type="entry name" value="Ribosomal_uS15"/>
</dbReference>
<dbReference type="AlphaFoldDB" id="A0A2K9NXE3"/>
<dbReference type="SUPFAM" id="SSF47060">
    <property type="entry name" value="S15/NS1 RNA-binding domain"/>
    <property type="match status" value="1"/>
</dbReference>